<sequence>MLRIVADAMRDNGRYLKSLGCKLHQVTLRSPVMEVCLLPDNRIPPYIMSHTTKNKTKLLARVRRLKGQIEAIERSLEADASCGQVLNLAASVRGAVSGLTAELIEDHIREHVSNPDKDDNAARAQGAAELIEVVRAYLK</sequence>
<reference evidence="1" key="1">
    <citation type="submission" date="2022-03" db="EMBL/GenBank/DDBJ databases">
        <title>Interactions between chemoautotrophic and heterotrophic bacteria.</title>
        <authorList>
            <person name="Santoro A."/>
        </authorList>
    </citation>
    <scope>NUCLEOTIDE SEQUENCE</scope>
    <source>
        <strain evidence="1">Nb-106</strain>
    </source>
</reference>
<name>A0ACC6APJ4_NITWI</name>
<comment type="caution">
    <text evidence="1">The sequence shown here is derived from an EMBL/GenBank/DDBJ whole genome shotgun (WGS) entry which is preliminary data.</text>
</comment>
<dbReference type="Proteomes" id="UP001205486">
    <property type="component" value="Unassembled WGS sequence"/>
</dbReference>
<accession>A0ACC6APJ4</accession>
<proteinExistence type="predicted"/>
<dbReference type="EMBL" id="JALJZS010000006">
    <property type="protein sequence ID" value="MCP2001324.1"/>
    <property type="molecule type" value="Genomic_DNA"/>
</dbReference>
<keyword evidence="2" id="KW-1185">Reference proteome</keyword>
<keyword evidence="1" id="KW-0238">DNA-binding</keyword>
<protein>
    <submittedName>
        <fullName evidence="1">DNA-binding FrmR family transcriptional regulator</fullName>
    </submittedName>
</protein>
<organism evidence="1 2">
    <name type="scientific">Nitrobacter winogradskyi</name>
    <name type="common">Nitrobacter agilis</name>
    <dbReference type="NCBI Taxonomy" id="913"/>
    <lineage>
        <taxon>Bacteria</taxon>
        <taxon>Pseudomonadati</taxon>
        <taxon>Pseudomonadota</taxon>
        <taxon>Alphaproteobacteria</taxon>
        <taxon>Hyphomicrobiales</taxon>
        <taxon>Nitrobacteraceae</taxon>
        <taxon>Nitrobacter</taxon>
    </lineage>
</organism>
<evidence type="ECO:0000313" key="2">
    <source>
        <dbReference type="Proteomes" id="UP001205486"/>
    </source>
</evidence>
<gene>
    <name evidence="1" type="ORF">J2S34_003810</name>
</gene>
<evidence type="ECO:0000313" key="1">
    <source>
        <dbReference type="EMBL" id="MCP2001324.1"/>
    </source>
</evidence>